<dbReference type="InterPro" id="IPR007691">
    <property type="entry name" value="LpxD"/>
</dbReference>
<dbReference type="RefSeq" id="WP_012107304.1">
    <property type="nucleotide sequence ID" value="NC_009712.1"/>
</dbReference>
<dbReference type="Proteomes" id="UP000002408">
    <property type="component" value="Chromosome"/>
</dbReference>
<keyword evidence="1" id="KW-0808">Transferase</keyword>
<dbReference type="GO" id="GO:0016410">
    <property type="term" value="F:N-acyltransferase activity"/>
    <property type="evidence" value="ECO:0007669"/>
    <property type="project" value="InterPro"/>
</dbReference>
<dbReference type="PANTHER" id="PTHR43300:SF10">
    <property type="entry name" value="2,3,4,5-TETRAHYDROPYRIDINE-2,6-DICARBOXYLATE N-ACETYLTRANSFERASE"/>
    <property type="match status" value="1"/>
</dbReference>
<keyword evidence="2" id="KW-1185">Reference proteome</keyword>
<dbReference type="Pfam" id="PF00132">
    <property type="entry name" value="Hexapep"/>
    <property type="match status" value="2"/>
</dbReference>
<dbReference type="GO" id="GO:0009245">
    <property type="term" value="P:lipid A biosynthetic process"/>
    <property type="evidence" value="ECO:0007669"/>
    <property type="project" value="InterPro"/>
</dbReference>
<dbReference type="KEGG" id="mbn:Mboo_1739"/>
<dbReference type="HOGENOM" id="CLU_049865_1_1_2"/>
<dbReference type="AlphaFoldDB" id="A7I945"/>
<name>A7I945_METB6</name>
<dbReference type="CDD" id="cd03352">
    <property type="entry name" value="LbH_LpxD"/>
    <property type="match status" value="1"/>
</dbReference>
<evidence type="ECO:0000313" key="2">
    <source>
        <dbReference type="Proteomes" id="UP000002408"/>
    </source>
</evidence>
<dbReference type="InterPro" id="IPR011004">
    <property type="entry name" value="Trimer_LpxA-like_sf"/>
</dbReference>
<dbReference type="GeneID" id="5411971"/>
<dbReference type="eggNOG" id="arCOG00666">
    <property type="taxonomic scope" value="Archaea"/>
</dbReference>
<accession>A7I945</accession>
<proteinExistence type="predicted"/>
<dbReference type="PANTHER" id="PTHR43300">
    <property type="entry name" value="ACETYLTRANSFERASE"/>
    <property type="match status" value="1"/>
</dbReference>
<protein>
    <submittedName>
        <fullName evidence="1">Transferase hexapeptide repeat containing protein</fullName>
    </submittedName>
</protein>
<dbReference type="InterPro" id="IPR050179">
    <property type="entry name" value="Trans_hexapeptide_repeat"/>
</dbReference>
<dbReference type="OrthoDB" id="137115at2157"/>
<sequence>MELADYQSDDCTLVRNGGFESLGSVFTHYPQQLVFALREQDIDKIQHNPSVSCVITTDTLVPKVPGYPGLISADNPKEIFYEIHASLSRQTGGAFERLENTIHSSSTIHPSATIASRGVRIGRNVEIGKNVVIHEQTIIDDGVIIRSGSVVGNTCTLKGKQDCIDMHPSGGVHIHRDVDIHANTIIDRAVFKGYTVIGRQTKVDNLVHIGPGVRIGERCLVVACANIGDCVVIGNDSWIGPNSTLAEQILIGNQAYITLGSHVSRDVGDNMLVKDKYVIDRQRFKKVIR</sequence>
<reference evidence="2" key="1">
    <citation type="journal article" date="2015" name="Microbiology">
        <title>Genome of Methanoregula boonei 6A8 reveals adaptations to oligotrophic peatland environments.</title>
        <authorList>
            <person name="Braeuer S."/>
            <person name="Cadillo-Quiroz H."/>
            <person name="Kyrpides N."/>
            <person name="Woyke T."/>
            <person name="Goodwin L."/>
            <person name="Detter C."/>
            <person name="Podell S."/>
            <person name="Yavitt J.B."/>
            <person name="Zinder S.H."/>
        </authorList>
    </citation>
    <scope>NUCLEOTIDE SEQUENCE [LARGE SCALE GENOMIC DNA]</scope>
    <source>
        <strain evidence="2">DSM 21154 / JCM 14090 / 6A8</strain>
    </source>
</reference>
<dbReference type="Gene3D" id="2.160.10.10">
    <property type="entry name" value="Hexapeptide repeat proteins"/>
    <property type="match status" value="1"/>
</dbReference>
<organism evidence="1 2">
    <name type="scientific">Methanoregula boonei (strain DSM 21154 / JCM 14090 / 6A8)</name>
    <dbReference type="NCBI Taxonomy" id="456442"/>
    <lineage>
        <taxon>Archaea</taxon>
        <taxon>Methanobacteriati</taxon>
        <taxon>Methanobacteriota</taxon>
        <taxon>Stenosarchaea group</taxon>
        <taxon>Methanomicrobia</taxon>
        <taxon>Methanomicrobiales</taxon>
        <taxon>Methanoregulaceae</taxon>
        <taxon>Methanoregula</taxon>
    </lineage>
</organism>
<dbReference type="EMBL" id="CP000780">
    <property type="protein sequence ID" value="ABS56256.1"/>
    <property type="molecule type" value="Genomic_DNA"/>
</dbReference>
<gene>
    <name evidence="1" type="ordered locus">Mboo_1739</name>
</gene>
<dbReference type="InterPro" id="IPR001451">
    <property type="entry name" value="Hexapep"/>
</dbReference>
<evidence type="ECO:0000313" key="1">
    <source>
        <dbReference type="EMBL" id="ABS56256.1"/>
    </source>
</evidence>
<dbReference type="STRING" id="456442.Mboo_1739"/>
<dbReference type="GO" id="GO:0016020">
    <property type="term" value="C:membrane"/>
    <property type="evidence" value="ECO:0007669"/>
    <property type="project" value="GOC"/>
</dbReference>
<dbReference type="SUPFAM" id="SSF51161">
    <property type="entry name" value="Trimeric LpxA-like enzymes"/>
    <property type="match status" value="1"/>
</dbReference>